<sequence>MSDRERTTEDDRILLSAGRRLAHVALGPEGDRLLFRQLRERQQKQRRARAAEARRAFTSEAATSAAMATAAQQSSKASSSGTVGTTIAQNLSQSAGVMASQQLVSTPEEIVIQRSDAREAQLQKALGERKAEKERMLKRKSRMQRRRADLRELVEMDLTHMDGDVKVVRTALLDSAVSQPAQPQGTQPQQQLVQQPAPHGPQPGVAQVQGQGQWVPKTAIGSPRPFLGDKRGEDLDTWLRNQLAGKPNINVHNFPSFNKKALDLEAKIGHGHQPTTDGRKKALPPNWKAKSRIMFVDNDGSTIELDDDFQKGVGSEVGSAEASGGGAVAASIQKGEAVGGCRRGSRSRSPVNPNAPPWEKAGLTKDVWRDRYTRQACIRRGQYGHNQLKCRNNNKVTEKILPTLGQATGSSAFQGNNVASSSDLALGNTSGQ</sequence>
<proteinExistence type="predicted"/>
<organism evidence="2 3">
    <name type="scientific">Chara braunii</name>
    <name type="common">Braun's stonewort</name>
    <dbReference type="NCBI Taxonomy" id="69332"/>
    <lineage>
        <taxon>Eukaryota</taxon>
        <taxon>Viridiplantae</taxon>
        <taxon>Streptophyta</taxon>
        <taxon>Charophyceae</taxon>
        <taxon>Charales</taxon>
        <taxon>Characeae</taxon>
        <taxon>Chara</taxon>
    </lineage>
</organism>
<gene>
    <name evidence="2" type="ORF">CBR_g23543</name>
</gene>
<accession>A0A388L4I1</accession>
<feature type="region of interest" description="Disordered" evidence="1">
    <location>
        <begin position="339"/>
        <end position="360"/>
    </location>
</feature>
<evidence type="ECO:0000313" key="2">
    <source>
        <dbReference type="EMBL" id="GBG77216.1"/>
    </source>
</evidence>
<feature type="region of interest" description="Disordered" evidence="1">
    <location>
        <begin position="408"/>
        <end position="432"/>
    </location>
</feature>
<reference evidence="2 3" key="1">
    <citation type="journal article" date="2018" name="Cell">
        <title>The Chara Genome: Secondary Complexity and Implications for Plant Terrestrialization.</title>
        <authorList>
            <person name="Nishiyama T."/>
            <person name="Sakayama H."/>
            <person name="Vries J.D."/>
            <person name="Buschmann H."/>
            <person name="Saint-Marcoux D."/>
            <person name="Ullrich K.K."/>
            <person name="Haas F.B."/>
            <person name="Vanderstraeten L."/>
            <person name="Becker D."/>
            <person name="Lang D."/>
            <person name="Vosolsobe S."/>
            <person name="Rombauts S."/>
            <person name="Wilhelmsson P.K.I."/>
            <person name="Janitza P."/>
            <person name="Kern R."/>
            <person name="Heyl A."/>
            <person name="Rumpler F."/>
            <person name="Villalobos L.I.A.C."/>
            <person name="Clay J.M."/>
            <person name="Skokan R."/>
            <person name="Toyoda A."/>
            <person name="Suzuki Y."/>
            <person name="Kagoshima H."/>
            <person name="Schijlen E."/>
            <person name="Tajeshwar N."/>
            <person name="Catarino B."/>
            <person name="Hetherington A.J."/>
            <person name="Saltykova A."/>
            <person name="Bonnot C."/>
            <person name="Breuninger H."/>
            <person name="Symeonidi A."/>
            <person name="Radhakrishnan G.V."/>
            <person name="Van Nieuwerburgh F."/>
            <person name="Deforce D."/>
            <person name="Chang C."/>
            <person name="Karol K.G."/>
            <person name="Hedrich R."/>
            <person name="Ulvskov P."/>
            <person name="Glockner G."/>
            <person name="Delwiche C.F."/>
            <person name="Petrasek J."/>
            <person name="Van de Peer Y."/>
            <person name="Friml J."/>
            <person name="Beilby M."/>
            <person name="Dolan L."/>
            <person name="Kohara Y."/>
            <person name="Sugano S."/>
            <person name="Fujiyama A."/>
            <person name="Delaux P.-M."/>
            <person name="Quint M."/>
            <person name="TheiBen G."/>
            <person name="Hagemann M."/>
            <person name="Harholt J."/>
            <person name="Dunand C."/>
            <person name="Zachgo S."/>
            <person name="Langdale J."/>
            <person name="Maumus F."/>
            <person name="Straeten D.V.D."/>
            <person name="Gould S.B."/>
            <person name="Rensing S.A."/>
        </authorList>
    </citation>
    <scope>NUCLEOTIDE SEQUENCE [LARGE SCALE GENOMIC DNA]</scope>
    <source>
        <strain evidence="2 3">S276</strain>
    </source>
</reference>
<dbReference type="AlphaFoldDB" id="A0A388L4I1"/>
<feature type="region of interest" description="Disordered" evidence="1">
    <location>
        <begin position="177"/>
        <end position="232"/>
    </location>
</feature>
<evidence type="ECO:0000313" key="3">
    <source>
        <dbReference type="Proteomes" id="UP000265515"/>
    </source>
</evidence>
<comment type="caution">
    <text evidence="2">The sequence shown here is derived from an EMBL/GenBank/DDBJ whole genome shotgun (WGS) entry which is preliminary data.</text>
</comment>
<keyword evidence="3" id="KW-1185">Reference proteome</keyword>
<protein>
    <submittedName>
        <fullName evidence="2">Uncharacterized protein</fullName>
    </submittedName>
</protein>
<dbReference type="EMBL" id="BFEA01000263">
    <property type="protein sequence ID" value="GBG77216.1"/>
    <property type="molecule type" value="Genomic_DNA"/>
</dbReference>
<evidence type="ECO:0000256" key="1">
    <source>
        <dbReference type="SAM" id="MobiDB-lite"/>
    </source>
</evidence>
<name>A0A388L4I1_CHABU</name>
<dbReference type="Proteomes" id="UP000265515">
    <property type="component" value="Unassembled WGS sequence"/>
</dbReference>
<dbReference type="Gramene" id="GBG77216">
    <property type="protein sequence ID" value="GBG77216"/>
    <property type="gene ID" value="CBR_g23543"/>
</dbReference>
<feature type="compositionally biased region" description="Low complexity" evidence="1">
    <location>
        <begin position="179"/>
        <end position="216"/>
    </location>
</feature>